<dbReference type="Gene3D" id="3.40.525.10">
    <property type="entry name" value="CRAL-TRIO lipid binding domain"/>
    <property type="match status" value="1"/>
</dbReference>
<accession>A0A4Y7JPZ7</accession>
<gene>
    <name evidence="2" type="ORF">C5167_023504</name>
</gene>
<dbReference type="PANTHER" id="PTHR46277:SF7">
    <property type="entry name" value="CRAL-TRIO DOMAIN-CONTAINING PROTEIN"/>
    <property type="match status" value="1"/>
</dbReference>
<organism evidence="2 3">
    <name type="scientific">Papaver somniferum</name>
    <name type="common">Opium poppy</name>
    <dbReference type="NCBI Taxonomy" id="3469"/>
    <lineage>
        <taxon>Eukaryota</taxon>
        <taxon>Viridiplantae</taxon>
        <taxon>Streptophyta</taxon>
        <taxon>Embryophyta</taxon>
        <taxon>Tracheophyta</taxon>
        <taxon>Spermatophyta</taxon>
        <taxon>Magnoliopsida</taxon>
        <taxon>Ranunculales</taxon>
        <taxon>Papaveraceae</taxon>
        <taxon>Papaveroideae</taxon>
        <taxon>Papaver</taxon>
    </lineage>
</organism>
<dbReference type="SMART" id="SM00516">
    <property type="entry name" value="SEC14"/>
    <property type="match status" value="1"/>
</dbReference>
<dbReference type="InterPro" id="IPR001251">
    <property type="entry name" value="CRAL-TRIO_dom"/>
</dbReference>
<dbReference type="SUPFAM" id="SSF52087">
    <property type="entry name" value="CRAL/TRIO domain"/>
    <property type="match status" value="1"/>
</dbReference>
<dbReference type="EMBL" id="CM010719">
    <property type="protein sequence ID" value="RZC61745.1"/>
    <property type="molecule type" value="Genomic_DNA"/>
</dbReference>
<protein>
    <recommendedName>
        <fullName evidence="1">CRAL-TRIO domain-containing protein</fullName>
    </recommendedName>
</protein>
<dbReference type="InterPro" id="IPR036865">
    <property type="entry name" value="CRAL-TRIO_dom_sf"/>
</dbReference>
<evidence type="ECO:0000259" key="1">
    <source>
        <dbReference type="PROSITE" id="PS50191"/>
    </source>
</evidence>
<dbReference type="AlphaFoldDB" id="A0A4Y7JPZ7"/>
<proteinExistence type="predicted"/>
<dbReference type="InterPro" id="IPR036273">
    <property type="entry name" value="CRAL/TRIO_N_dom_sf"/>
</dbReference>
<dbReference type="CDD" id="cd00170">
    <property type="entry name" value="SEC14"/>
    <property type="match status" value="1"/>
</dbReference>
<name>A0A4Y7JPZ7_PAPSO</name>
<dbReference type="Pfam" id="PF00650">
    <property type="entry name" value="CRAL_TRIO"/>
    <property type="match status" value="1"/>
</dbReference>
<reference evidence="2 3" key="1">
    <citation type="journal article" date="2018" name="Science">
        <title>The opium poppy genome and morphinan production.</title>
        <authorList>
            <person name="Guo L."/>
            <person name="Winzer T."/>
            <person name="Yang X."/>
            <person name="Li Y."/>
            <person name="Ning Z."/>
            <person name="He Z."/>
            <person name="Teodor R."/>
            <person name="Lu Y."/>
            <person name="Bowser T.A."/>
            <person name="Graham I.A."/>
            <person name="Ye K."/>
        </authorList>
    </citation>
    <scope>NUCLEOTIDE SEQUENCE [LARGE SCALE GENOMIC DNA]</scope>
    <source>
        <strain evidence="3">cv. HN1</strain>
        <tissue evidence="2">Leaves</tissue>
    </source>
</reference>
<dbReference type="SUPFAM" id="SSF46938">
    <property type="entry name" value="CRAL/TRIO N-terminal domain"/>
    <property type="match status" value="1"/>
</dbReference>
<feature type="domain" description="CRAL-TRIO" evidence="1">
    <location>
        <begin position="67"/>
        <end position="250"/>
    </location>
</feature>
<sequence length="265" mass="30258">MDQKQEMAISKMRELVETQGIPTQKCVDHTFLRFLKAKSMNPEKAAKMYVEWKKWREDFVPLGSIPESEIADALGDNKIYLQGLTKIGQQPFLVAKANRHSTSASKDPLQFKKFIVYLFDKAIARPNRINLPHLVSVFSSFKDGKQTGNEKIISAVDLKSIPYKSIDARAFTISFQLLKAYFPGRLGKMYMLNAPGFFVSFWKMFSIFLDKDIQENIIFVSNEKEKESFVKEIGEEILPEEYGGRSKLIAIQDVTTHSSINNPLS</sequence>
<dbReference type="Gramene" id="RZC61745">
    <property type="protein sequence ID" value="RZC61745"/>
    <property type="gene ID" value="C5167_023504"/>
</dbReference>
<dbReference type="PROSITE" id="PS50191">
    <property type="entry name" value="CRAL_TRIO"/>
    <property type="match status" value="1"/>
</dbReference>
<evidence type="ECO:0000313" key="2">
    <source>
        <dbReference type="EMBL" id="RZC61745.1"/>
    </source>
</evidence>
<dbReference type="Proteomes" id="UP000316621">
    <property type="component" value="Chromosome 5"/>
</dbReference>
<keyword evidence="3" id="KW-1185">Reference proteome</keyword>
<evidence type="ECO:0000313" key="3">
    <source>
        <dbReference type="Proteomes" id="UP000316621"/>
    </source>
</evidence>
<dbReference type="PANTHER" id="PTHR46277">
    <property type="entry name" value="OS03G0850700 PROTEIN"/>
    <property type="match status" value="1"/>
</dbReference>